<feature type="non-terminal residue" evidence="2">
    <location>
        <position position="1"/>
    </location>
</feature>
<dbReference type="InterPro" id="IPR046738">
    <property type="entry name" value="DUF6788"/>
</dbReference>
<dbReference type="AlphaFoldDB" id="T1AUR4"/>
<accession>T1AUR4</accession>
<proteinExistence type="predicted"/>
<dbReference type="Pfam" id="PF20586">
    <property type="entry name" value="DUF6788"/>
    <property type="match status" value="1"/>
</dbReference>
<gene>
    <name evidence="2" type="ORF">B1A_08891</name>
</gene>
<sequence>RHRRAQARIASELGEIGFALPGSLVWRSSACGTPGCRCHADPPALHGPYLSWTRAVAGKTVTRKITEDQQRIYQGWFDNARRLHRLVTELQALSLQAFEQAEGSSRRS</sequence>
<reference evidence="2" key="2">
    <citation type="journal article" date="2014" name="ISME J.">
        <title>Microbial stratification in low pH oxic and suboxic macroscopic growths along an acid mine drainage.</title>
        <authorList>
            <person name="Mendez-Garcia C."/>
            <person name="Mesa V."/>
            <person name="Sprenger R.R."/>
            <person name="Richter M."/>
            <person name="Diez M.S."/>
            <person name="Solano J."/>
            <person name="Bargiela R."/>
            <person name="Golyshina O.V."/>
            <person name="Manteca A."/>
            <person name="Ramos J.L."/>
            <person name="Gallego J.R."/>
            <person name="Llorente I."/>
            <person name="Martins Dos Santos V.A."/>
            <person name="Jensen O.N."/>
            <person name="Pelaez A.I."/>
            <person name="Sanchez J."/>
            <person name="Ferrer M."/>
        </authorList>
    </citation>
    <scope>NUCLEOTIDE SEQUENCE</scope>
</reference>
<evidence type="ECO:0000313" key="2">
    <source>
        <dbReference type="EMBL" id="EQD64371.1"/>
    </source>
</evidence>
<organism evidence="2">
    <name type="scientific">mine drainage metagenome</name>
    <dbReference type="NCBI Taxonomy" id="410659"/>
    <lineage>
        <taxon>unclassified sequences</taxon>
        <taxon>metagenomes</taxon>
        <taxon>ecological metagenomes</taxon>
    </lineage>
</organism>
<name>T1AUR4_9ZZZZ</name>
<evidence type="ECO:0000259" key="1">
    <source>
        <dbReference type="Pfam" id="PF20586"/>
    </source>
</evidence>
<dbReference type="EMBL" id="AUZX01006328">
    <property type="protein sequence ID" value="EQD64371.1"/>
    <property type="molecule type" value="Genomic_DNA"/>
</dbReference>
<protein>
    <recommendedName>
        <fullName evidence="1">DUF6788 domain-containing protein</fullName>
    </recommendedName>
</protein>
<feature type="domain" description="DUF6788" evidence="1">
    <location>
        <begin position="6"/>
        <end position="71"/>
    </location>
</feature>
<reference evidence="2" key="1">
    <citation type="submission" date="2013-08" db="EMBL/GenBank/DDBJ databases">
        <authorList>
            <person name="Mendez C."/>
            <person name="Richter M."/>
            <person name="Ferrer M."/>
            <person name="Sanchez J."/>
        </authorList>
    </citation>
    <scope>NUCLEOTIDE SEQUENCE</scope>
</reference>
<comment type="caution">
    <text evidence="2">The sequence shown here is derived from an EMBL/GenBank/DDBJ whole genome shotgun (WGS) entry which is preliminary data.</text>
</comment>